<dbReference type="RefSeq" id="XP_056857861.1">
    <property type="nucleotide sequence ID" value="XM_057001881.1"/>
</dbReference>
<proteinExistence type="predicted"/>
<sequence length="192" mass="21355">MPPLMAHPMPPTMAHPTAPLMVPPVPLPMAPPRTHKNKTSHFLDGKSEQIYNDVIARVEERQTQLTQQSADGLPVTLSTTEVDKIYEEVVPKKKGRTLGIGSVNDVPRATSSYAQRRTEEVTQLRSELGATKSRVSGLEAFIDVIASTNPEWEALLRNMKQQNPIPGESSGTHNEEDVTRRSEEFYEAMNEP</sequence>
<evidence type="ECO:0000313" key="2">
    <source>
        <dbReference type="Proteomes" id="UP000504610"/>
    </source>
</evidence>
<dbReference type="Pfam" id="PF03004">
    <property type="entry name" value="Transposase_24"/>
    <property type="match status" value="1"/>
</dbReference>
<accession>A0A9W3D252</accession>
<feature type="compositionally biased region" description="Polar residues" evidence="1">
    <location>
        <begin position="160"/>
        <end position="172"/>
    </location>
</feature>
<organism evidence="2 3">
    <name type="scientific">Raphanus sativus</name>
    <name type="common">Radish</name>
    <name type="synonym">Raphanus raphanistrum var. sativus</name>
    <dbReference type="NCBI Taxonomy" id="3726"/>
    <lineage>
        <taxon>Eukaryota</taxon>
        <taxon>Viridiplantae</taxon>
        <taxon>Streptophyta</taxon>
        <taxon>Embryophyta</taxon>
        <taxon>Tracheophyta</taxon>
        <taxon>Spermatophyta</taxon>
        <taxon>Magnoliopsida</taxon>
        <taxon>eudicotyledons</taxon>
        <taxon>Gunneridae</taxon>
        <taxon>Pentapetalae</taxon>
        <taxon>rosids</taxon>
        <taxon>malvids</taxon>
        <taxon>Brassicales</taxon>
        <taxon>Brassicaceae</taxon>
        <taxon>Brassiceae</taxon>
        <taxon>Raphanus</taxon>
    </lineage>
</organism>
<protein>
    <submittedName>
        <fullName evidence="3">Uncharacterized protein LOC130507166</fullName>
    </submittedName>
</protein>
<dbReference type="KEGG" id="rsz:130507166"/>
<name>A0A9W3D252_RAPSA</name>
<dbReference type="AlphaFoldDB" id="A0A9W3D252"/>
<gene>
    <name evidence="3" type="primary">LOC130507166</name>
</gene>
<dbReference type="GeneID" id="130507166"/>
<feature type="compositionally biased region" description="Basic and acidic residues" evidence="1">
    <location>
        <begin position="173"/>
        <end position="184"/>
    </location>
</feature>
<feature type="region of interest" description="Disordered" evidence="1">
    <location>
        <begin position="160"/>
        <end position="192"/>
    </location>
</feature>
<evidence type="ECO:0000256" key="1">
    <source>
        <dbReference type="SAM" id="MobiDB-lite"/>
    </source>
</evidence>
<dbReference type="OrthoDB" id="1107559at2759"/>
<keyword evidence="2" id="KW-1185">Reference proteome</keyword>
<dbReference type="Proteomes" id="UP000504610">
    <property type="component" value="Unplaced"/>
</dbReference>
<dbReference type="InterPro" id="IPR004252">
    <property type="entry name" value="Probable_transposase_24"/>
</dbReference>
<evidence type="ECO:0000313" key="3">
    <source>
        <dbReference type="RefSeq" id="XP_056857861.1"/>
    </source>
</evidence>
<reference evidence="3" key="1">
    <citation type="submission" date="2025-08" db="UniProtKB">
        <authorList>
            <consortium name="RefSeq"/>
        </authorList>
    </citation>
    <scope>IDENTIFICATION</scope>
    <source>
        <tissue evidence="3">Leaf</tissue>
    </source>
</reference>